<organism evidence="1 2">
    <name type="scientific">Halteria grandinella</name>
    <dbReference type="NCBI Taxonomy" id="5974"/>
    <lineage>
        <taxon>Eukaryota</taxon>
        <taxon>Sar</taxon>
        <taxon>Alveolata</taxon>
        <taxon>Ciliophora</taxon>
        <taxon>Intramacronucleata</taxon>
        <taxon>Spirotrichea</taxon>
        <taxon>Stichotrichia</taxon>
        <taxon>Sporadotrichida</taxon>
        <taxon>Halteriidae</taxon>
        <taxon>Halteria</taxon>
    </lineage>
</organism>
<proteinExistence type="predicted"/>
<evidence type="ECO:0000313" key="1">
    <source>
        <dbReference type="EMBL" id="TNV71315.1"/>
    </source>
</evidence>
<sequence length="66" mass="7333">MKAISTGTQKIQITLEHRGVLHSLNLPAKAPNLVFQVGIYNKLEQMANNRLQSLREGSNLGLEGYQ</sequence>
<protein>
    <submittedName>
        <fullName evidence="1">Uncharacterized protein</fullName>
    </submittedName>
</protein>
<dbReference type="AlphaFoldDB" id="A0A8J8SUM0"/>
<keyword evidence="2" id="KW-1185">Reference proteome</keyword>
<dbReference type="Proteomes" id="UP000785679">
    <property type="component" value="Unassembled WGS sequence"/>
</dbReference>
<reference evidence="1" key="1">
    <citation type="submission" date="2019-06" db="EMBL/GenBank/DDBJ databases">
        <authorList>
            <person name="Zheng W."/>
        </authorList>
    </citation>
    <scope>NUCLEOTIDE SEQUENCE</scope>
    <source>
        <strain evidence="1">QDHG01</strain>
    </source>
</reference>
<evidence type="ECO:0000313" key="2">
    <source>
        <dbReference type="Proteomes" id="UP000785679"/>
    </source>
</evidence>
<gene>
    <name evidence="1" type="ORF">FGO68_gene13468</name>
</gene>
<accession>A0A8J8SUM0</accession>
<comment type="caution">
    <text evidence="1">The sequence shown here is derived from an EMBL/GenBank/DDBJ whole genome shotgun (WGS) entry which is preliminary data.</text>
</comment>
<dbReference type="EMBL" id="RRYP01029992">
    <property type="protein sequence ID" value="TNV71315.1"/>
    <property type="molecule type" value="Genomic_DNA"/>
</dbReference>
<name>A0A8J8SUM0_HALGN</name>